<evidence type="ECO:0000313" key="4">
    <source>
        <dbReference type="Proteomes" id="UP000607653"/>
    </source>
</evidence>
<dbReference type="Proteomes" id="UP000607653">
    <property type="component" value="Unassembled WGS sequence"/>
</dbReference>
<dbReference type="EMBL" id="DUZY01000001">
    <property type="protein sequence ID" value="DAD24077.1"/>
    <property type="molecule type" value="Genomic_DNA"/>
</dbReference>
<dbReference type="GO" id="GO:0006508">
    <property type="term" value="P:proteolysis"/>
    <property type="evidence" value="ECO:0007669"/>
    <property type="project" value="InterPro"/>
</dbReference>
<protein>
    <submittedName>
        <fullName evidence="3">Uncharacterized protein</fullName>
    </submittedName>
</protein>
<reference evidence="3 4" key="1">
    <citation type="journal article" date="2020" name="Mol. Biol. Evol.">
        <title>Distinct Expression and Methylation Patterns for Genes with Different Fates following a Single Whole-Genome Duplication in Flowering Plants.</title>
        <authorList>
            <person name="Shi T."/>
            <person name="Rahmani R.S."/>
            <person name="Gugger P.F."/>
            <person name="Wang M."/>
            <person name="Li H."/>
            <person name="Zhang Y."/>
            <person name="Li Z."/>
            <person name="Wang Q."/>
            <person name="Van de Peer Y."/>
            <person name="Marchal K."/>
            <person name="Chen J."/>
        </authorList>
    </citation>
    <scope>NUCLEOTIDE SEQUENCE [LARGE SCALE GENOMIC DNA]</scope>
    <source>
        <tissue evidence="3">Leaf</tissue>
    </source>
</reference>
<evidence type="ECO:0000256" key="1">
    <source>
        <dbReference type="ARBA" id="ARBA00011073"/>
    </source>
</evidence>
<comment type="caution">
    <text evidence="3">The sequence shown here is derived from an EMBL/GenBank/DDBJ whole genome shotgun (WGS) entry which is preliminary data.</text>
</comment>
<keyword evidence="4" id="KW-1185">Reference proteome</keyword>
<evidence type="ECO:0000313" key="3">
    <source>
        <dbReference type="EMBL" id="DAD24077.1"/>
    </source>
</evidence>
<dbReference type="InterPro" id="IPR045051">
    <property type="entry name" value="SBT"/>
</dbReference>
<dbReference type="Gene3D" id="3.50.30.30">
    <property type="match status" value="1"/>
</dbReference>
<gene>
    <name evidence="3" type="ORF">HUJ06_025540</name>
</gene>
<evidence type="ECO:0000256" key="2">
    <source>
        <dbReference type="ARBA" id="ARBA00022729"/>
    </source>
</evidence>
<keyword evidence="2" id="KW-0732">Signal</keyword>
<dbReference type="InterPro" id="IPR036852">
    <property type="entry name" value="Peptidase_S8/S53_dom_sf"/>
</dbReference>
<comment type="similarity">
    <text evidence="1">Belongs to the peptidase S8 family.</text>
</comment>
<organism evidence="3 4">
    <name type="scientific">Nelumbo nucifera</name>
    <name type="common">Sacred lotus</name>
    <dbReference type="NCBI Taxonomy" id="4432"/>
    <lineage>
        <taxon>Eukaryota</taxon>
        <taxon>Viridiplantae</taxon>
        <taxon>Streptophyta</taxon>
        <taxon>Embryophyta</taxon>
        <taxon>Tracheophyta</taxon>
        <taxon>Spermatophyta</taxon>
        <taxon>Magnoliopsida</taxon>
        <taxon>Proteales</taxon>
        <taxon>Nelumbonaceae</taxon>
        <taxon>Nelumbo</taxon>
    </lineage>
</organism>
<name>A0A822XUS1_NELNU</name>
<dbReference type="SUPFAM" id="SSF52743">
    <property type="entry name" value="Subtilisin-like"/>
    <property type="match status" value="1"/>
</dbReference>
<dbReference type="GO" id="GO:0004252">
    <property type="term" value="F:serine-type endopeptidase activity"/>
    <property type="evidence" value="ECO:0007669"/>
    <property type="project" value="InterPro"/>
</dbReference>
<accession>A0A822XUS1</accession>
<dbReference type="PANTHER" id="PTHR10795">
    <property type="entry name" value="PROPROTEIN CONVERTASE SUBTILISIN/KEXIN"/>
    <property type="match status" value="1"/>
</dbReference>
<dbReference type="Gene3D" id="3.40.50.200">
    <property type="entry name" value="Peptidase S8/S53 domain"/>
    <property type="match status" value="1"/>
</dbReference>
<dbReference type="AlphaFoldDB" id="A0A822XUS1"/>
<sequence>MERGILVSCSVGNAGPNSYSLSNVAPWITTVGAGTLDRDFPTYVSLGNGKNISDMSLYSGKPLPDSLMDFVYAGNVTNVTNGNLCMRYFNTGEDLQKDHIM</sequence>
<proteinExistence type="inferred from homology"/>